<evidence type="ECO:0000256" key="1">
    <source>
        <dbReference type="ARBA" id="ARBA00004141"/>
    </source>
</evidence>
<feature type="transmembrane region" description="Helical" evidence="8">
    <location>
        <begin position="325"/>
        <end position="344"/>
    </location>
</feature>
<feature type="transmembrane region" description="Helical" evidence="8">
    <location>
        <begin position="449"/>
        <end position="474"/>
    </location>
</feature>
<dbReference type="Pfam" id="PF00939">
    <property type="entry name" value="Na_sulph_symp"/>
    <property type="match status" value="1"/>
</dbReference>
<sequence>MQSETKASTVGIVTRKRAIWLIAIVVIYFVLINLPTPNGLSLVGQKALALMLIVVITWVTGIIPIGIASLLFVFLQSVIGIADVGTAVGNFANPTLLFVLSSFFLAIALDVSGLNNRISLKLTVLSGGSPKKALFYLMAATAVLSMVISDVPACAAFYSIGLALLRKNNCKVGSSNLGKAMMIGIPVASLIGGAATPAGSSLNVLALSLMKSTANIDITFLQWAAIGIPIVIIALPLTWKIMTFVFPPELERLIGIEDIQKDYQALGHISAKEIKFIVIFALLLITWFTESIHKIPLPASATFGAVLFFLPGIDLLSWENTKHRIGWDIILLIGAASSLGTAFWKSGAATWMANGALSWTQGVSLVVVVLVVVIFTTLIHLLLPVNPAIISIMVPALVGYAATIGMGSPLALVIPMAQAVHSAFLLPLDSVPLITYASGYYTMVDFFKSGWIISILWCIVITAVIMVIAPAIGLF</sequence>
<name>A0A4Y7R7C3_9FIRM</name>
<evidence type="ECO:0000313" key="10">
    <source>
        <dbReference type="Proteomes" id="UP000298324"/>
    </source>
</evidence>
<feature type="transmembrane region" description="Helical" evidence="8">
    <location>
        <begin position="356"/>
        <end position="383"/>
    </location>
</feature>
<feature type="transmembrane region" description="Helical" evidence="8">
    <location>
        <begin position="180"/>
        <end position="206"/>
    </location>
</feature>
<keyword evidence="4 8" id="KW-0812">Transmembrane</keyword>
<evidence type="ECO:0000313" key="9">
    <source>
        <dbReference type="EMBL" id="TEB04520.1"/>
    </source>
</evidence>
<feature type="transmembrane region" description="Helical" evidence="8">
    <location>
        <begin position="18"/>
        <end position="36"/>
    </location>
</feature>
<dbReference type="InterPro" id="IPR001898">
    <property type="entry name" value="SLC13A/DASS"/>
</dbReference>
<comment type="subcellular location">
    <subcellularLocation>
        <location evidence="1">Membrane</location>
        <topology evidence="1">Multi-pass membrane protein</topology>
    </subcellularLocation>
</comment>
<feature type="transmembrane region" description="Helical" evidence="8">
    <location>
        <begin position="389"/>
        <end position="412"/>
    </location>
</feature>
<dbReference type="EMBL" id="QFGA01000003">
    <property type="protein sequence ID" value="TEB04520.1"/>
    <property type="molecule type" value="Genomic_DNA"/>
</dbReference>
<dbReference type="GO" id="GO:1905039">
    <property type="term" value="P:carboxylic acid transmembrane transport"/>
    <property type="evidence" value="ECO:0007669"/>
    <property type="project" value="UniProtKB-ARBA"/>
</dbReference>
<dbReference type="RefSeq" id="WP_190258900.1">
    <property type="nucleotide sequence ID" value="NZ_QFGA01000003.1"/>
</dbReference>
<evidence type="ECO:0000256" key="7">
    <source>
        <dbReference type="ARBA" id="ARBA00031174"/>
    </source>
</evidence>
<keyword evidence="5 8" id="KW-1133">Transmembrane helix</keyword>
<feature type="transmembrane region" description="Helical" evidence="8">
    <location>
        <begin position="218"/>
        <end position="239"/>
    </location>
</feature>
<dbReference type="GO" id="GO:0008514">
    <property type="term" value="F:organic anion transmembrane transporter activity"/>
    <property type="evidence" value="ECO:0007669"/>
    <property type="project" value="UniProtKB-ARBA"/>
</dbReference>
<comment type="similarity">
    <text evidence="2">Belongs to the SLC13A/DASS transporter (TC 2.A.47) family. NADC subfamily.</text>
</comment>
<evidence type="ECO:0000256" key="4">
    <source>
        <dbReference type="ARBA" id="ARBA00022692"/>
    </source>
</evidence>
<protein>
    <recommendedName>
        <fullName evidence="3">Sodium-dependent dicarboxylate transporter SdcS</fullName>
    </recommendedName>
    <alternativeName>
        <fullName evidence="7">Na(+)/dicarboxylate symporter</fullName>
    </alternativeName>
</protein>
<proteinExistence type="inferred from homology"/>
<reference evidence="9 10" key="1">
    <citation type="journal article" date="2018" name="Environ. Microbiol.">
        <title>Novel energy conservation strategies and behaviour of Pelotomaculum schinkii driving syntrophic propionate catabolism.</title>
        <authorList>
            <person name="Hidalgo-Ahumada C.A.P."/>
            <person name="Nobu M.K."/>
            <person name="Narihiro T."/>
            <person name="Tamaki H."/>
            <person name="Liu W.T."/>
            <person name="Kamagata Y."/>
            <person name="Stams A.J.M."/>
            <person name="Imachi H."/>
            <person name="Sousa D.Z."/>
        </authorList>
    </citation>
    <scope>NUCLEOTIDE SEQUENCE [LARGE SCALE GENOMIC DNA]</scope>
    <source>
        <strain evidence="9 10">HH</strain>
    </source>
</reference>
<feature type="transmembrane region" description="Helical" evidence="8">
    <location>
        <begin position="48"/>
        <end position="75"/>
    </location>
</feature>
<organism evidence="9 10">
    <name type="scientific">Pelotomaculum schinkii</name>
    <dbReference type="NCBI Taxonomy" id="78350"/>
    <lineage>
        <taxon>Bacteria</taxon>
        <taxon>Bacillati</taxon>
        <taxon>Bacillota</taxon>
        <taxon>Clostridia</taxon>
        <taxon>Eubacteriales</taxon>
        <taxon>Desulfotomaculaceae</taxon>
        <taxon>Pelotomaculum</taxon>
    </lineage>
</organism>
<evidence type="ECO:0000256" key="8">
    <source>
        <dbReference type="SAM" id="Phobius"/>
    </source>
</evidence>
<evidence type="ECO:0000256" key="3">
    <source>
        <dbReference type="ARBA" id="ARBA00020150"/>
    </source>
</evidence>
<dbReference type="GO" id="GO:0005886">
    <property type="term" value="C:plasma membrane"/>
    <property type="evidence" value="ECO:0007669"/>
    <property type="project" value="TreeGrafter"/>
</dbReference>
<accession>A0A4Y7R7C3</accession>
<feature type="transmembrane region" description="Helical" evidence="8">
    <location>
        <begin position="295"/>
        <end position="313"/>
    </location>
</feature>
<dbReference type="PANTHER" id="PTHR10283">
    <property type="entry name" value="SOLUTE CARRIER FAMILY 13 MEMBER"/>
    <property type="match status" value="1"/>
</dbReference>
<dbReference type="Proteomes" id="UP000298324">
    <property type="component" value="Unassembled WGS sequence"/>
</dbReference>
<feature type="transmembrane region" description="Helical" evidence="8">
    <location>
        <begin position="424"/>
        <end position="443"/>
    </location>
</feature>
<keyword evidence="6 8" id="KW-0472">Membrane</keyword>
<feature type="transmembrane region" description="Helical" evidence="8">
    <location>
        <begin position="95"/>
        <end position="114"/>
    </location>
</feature>
<gene>
    <name evidence="9" type="primary">sdcS_1</name>
    <name evidence="9" type="ORF">Psch_03280</name>
</gene>
<dbReference type="PANTHER" id="PTHR10283:SF82">
    <property type="entry name" value="SOLUTE CARRIER FAMILY 13 MEMBER 2"/>
    <property type="match status" value="1"/>
</dbReference>
<dbReference type="AlphaFoldDB" id="A0A4Y7R7C3"/>
<feature type="transmembrane region" description="Helical" evidence="8">
    <location>
        <begin position="269"/>
        <end position="288"/>
    </location>
</feature>
<dbReference type="NCBIfam" id="TIGR00785">
    <property type="entry name" value="dass"/>
    <property type="match status" value="1"/>
</dbReference>
<evidence type="ECO:0000256" key="5">
    <source>
        <dbReference type="ARBA" id="ARBA00022989"/>
    </source>
</evidence>
<comment type="caution">
    <text evidence="9">The sequence shown here is derived from an EMBL/GenBank/DDBJ whole genome shotgun (WGS) entry which is preliminary data.</text>
</comment>
<feature type="transmembrane region" description="Helical" evidence="8">
    <location>
        <begin position="134"/>
        <end position="160"/>
    </location>
</feature>
<evidence type="ECO:0000256" key="2">
    <source>
        <dbReference type="ARBA" id="ARBA00006772"/>
    </source>
</evidence>
<keyword evidence="10" id="KW-1185">Reference proteome</keyword>
<evidence type="ECO:0000256" key="6">
    <source>
        <dbReference type="ARBA" id="ARBA00023136"/>
    </source>
</evidence>